<feature type="repeat" description="TPR" evidence="2">
    <location>
        <begin position="56"/>
        <end position="89"/>
    </location>
</feature>
<dbReference type="PROSITE" id="PS51257">
    <property type="entry name" value="PROKAR_LIPOPROTEIN"/>
    <property type="match status" value="1"/>
</dbReference>
<sequence>MRRFLYILLGAVLLTAVFSCSGSKPEGEKEIVFADEQVQQRVEDLKDKIEENPNSVIFRKQLATVYYENGEKLEAMNQLEKAFVIDPSDAEMKYMYAEIALSMGDKLKAYRAYKDVLQTPEGSAYLDRIAPMFMDAFQVTKIVGGPDNEAFGNFSGDGNKIIYQTDRNGNWDIYEYDLTTQTNKPLLTTPAHEENPDFAPDGSAFVYSSTRDDHRDVDYNQKLRDIFIYRFDNQKEWNLTTNGSNDWRPRYSPDGKYIVFVSERNDLRDVPFYEMFGNIFIMENDGRFQLALTNVEANNGSPCIAPGSTEDKGTIYFDSDRSGNYEIYKTDMKGSEAQQITFNPDANDVGPDISDRGDKIVFFSDRDGNYEIYLMNTDGSAQQRLTSNPADDLNPVFSPDGTKILFHSNRDGNYDLFLLDLTQQSSTASAPDVIRNIDNAIIKLQK</sequence>
<dbReference type="PANTHER" id="PTHR36842:SF1">
    <property type="entry name" value="PROTEIN TOLB"/>
    <property type="match status" value="1"/>
</dbReference>
<comment type="similarity">
    <text evidence="1">Belongs to the TolB family.</text>
</comment>
<evidence type="ECO:0008006" key="5">
    <source>
        <dbReference type="Google" id="ProtNLM"/>
    </source>
</evidence>
<dbReference type="PANTHER" id="PTHR36842">
    <property type="entry name" value="PROTEIN TOLB HOMOLOG"/>
    <property type="match status" value="1"/>
</dbReference>
<dbReference type="InterPro" id="IPR011990">
    <property type="entry name" value="TPR-like_helical_dom_sf"/>
</dbReference>
<dbReference type="InterPro" id="IPR019734">
    <property type="entry name" value="TPR_rpt"/>
</dbReference>
<dbReference type="Pfam" id="PF07676">
    <property type="entry name" value="PD40"/>
    <property type="match status" value="5"/>
</dbReference>
<dbReference type="Gene3D" id="2.120.10.30">
    <property type="entry name" value="TolB, C-terminal domain"/>
    <property type="match status" value="2"/>
</dbReference>
<reference evidence="4" key="1">
    <citation type="journal article" date="2020" name="mSystems">
        <title>Genome- and Community-Level Interaction Insights into Carbon Utilization and Element Cycling Functions of Hydrothermarchaeota in Hydrothermal Sediment.</title>
        <authorList>
            <person name="Zhou Z."/>
            <person name="Liu Y."/>
            <person name="Xu W."/>
            <person name="Pan J."/>
            <person name="Luo Z.H."/>
            <person name="Li M."/>
        </authorList>
    </citation>
    <scope>NUCLEOTIDE SEQUENCE [LARGE SCALE GENOMIC DNA]</scope>
    <source>
        <strain evidence="4">HyVt-577</strain>
    </source>
</reference>
<evidence type="ECO:0000256" key="2">
    <source>
        <dbReference type="PROSITE-ProRule" id="PRU00339"/>
    </source>
</evidence>
<keyword evidence="2" id="KW-0802">TPR repeat</keyword>
<dbReference type="Gene3D" id="1.25.40.10">
    <property type="entry name" value="Tetratricopeptide repeat domain"/>
    <property type="match status" value="1"/>
</dbReference>
<dbReference type="SUPFAM" id="SSF82171">
    <property type="entry name" value="DPP6 N-terminal domain-like"/>
    <property type="match status" value="1"/>
</dbReference>
<dbReference type="Proteomes" id="UP000885779">
    <property type="component" value="Unassembled WGS sequence"/>
</dbReference>
<dbReference type="PROSITE" id="PS50005">
    <property type="entry name" value="TPR"/>
    <property type="match status" value="1"/>
</dbReference>
<evidence type="ECO:0000256" key="3">
    <source>
        <dbReference type="SAM" id="SignalP"/>
    </source>
</evidence>
<feature type="chain" id="PRO_5031304046" description="Tetratricopeptide repeat protein" evidence="3">
    <location>
        <begin position="22"/>
        <end position="446"/>
    </location>
</feature>
<dbReference type="InterPro" id="IPR011042">
    <property type="entry name" value="6-blade_b-propeller_TolB-like"/>
</dbReference>
<organism evidence="4">
    <name type="scientific">Caldithrix abyssi</name>
    <dbReference type="NCBI Taxonomy" id="187145"/>
    <lineage>
        <taxon>Bacteria</taxon>
        <taxon>Pseudomonadati</taxon>
        <taxon>Calditrichota</taxon>
        <taxon>Calditrichia</taxon>
        <taxon>Calditrichales</taxon>
        <taxon>Calditrichaceae</taxon>
        <taxon>Caldithrix</taxon>
    </lineage>
</organism>
<dbReference type="SUPFAM" id="SSF48452">
    <property type="entry name" value="TPR-like"/>
    <property type="match status" value="1"/>
</dbReference>
<protein>
    <recommendedName>
        <fullName evidence="5">Tetratricopeptide repeat protein</fullName>
    </recommendedName>
</protein>
<accession>A0A7V4TZK0</accession>
<dbReference type="InterPro" id="IPR011659">
    <property type="entry name" value="WD40"/>
</dbReference>
<evidence type="ECO:0000313" key="4">
    <source>
        <dbReference type="EMBL" id="HGY55286.1"/>
    </source>
</evidence>
<dbReference type="EMBL" id="DRQG01000060">
    <property type="protein sequence ID" value="HGY55286.1"/>
    <property type="molecule type" value="Genomic_DNA"/>
</dbReference>
<proteinExistence type="inferred from homology"/>
<dbReference type="AlphaFoldDB" id="A0A7V4TZK0"/>
<comment type="caution">
    <text evidence="4">The sequence shown here is derived from an EMBL/GenBank/DDBJ whole genome shotgun (WGS) entry which is preliminary data.</text>
</comment>
<keyword evidence="3" id="KW-0732">Signal</keyword>
<name>A0A7V4TZK0_CALAY</name>
<evidence type="ECO:0000256" key="1">
    <source>
        <dbReference type="ARBA" id="ARBA00009820"/>
    </source>
</evidence>
<feature type="signal peptide" evidence="3">
    <location>
        <begin position="1"/>
        <end position="21"/>
    </location>
</feature>
<gene>
    <name evidence="4" type="ORF">ENK44_06285</name>
</gene>